<keyword evidence="7" id="KW-0862">Zinc</keyword>
<comment type="catalytic activity">
    <reaction evidence="9">
        <text>ATP + H2O = ADP + phosphate + H(+)</text>
        <dbReference type="Rhea" id="RHEA:13065"/>
        <dbReference type="ChEBI" id="CHEBI:15377"/>
        <dbReference type="ChEBI" id="CHEBI:15378"/>
        <dbReference type="ChEBI" id="CHEBI:30616"/>
        <dbReference type="ChEBI" id="CHEBI:43474"/>
        <dbReference type="ChEBI" id="CHEBI:456216"/>
    </reaction>
</comment>
<comment type="subcellular location">
    <subcellularLocation>
        <location evidence="3">Chromosome</location>
    </subcellularLocation>
    <subcellularLocation>
        <location evidence="2">Nucleus</location>
    </subcellularLocation>
</comment>
<dbReference type="GO" id="GO:0051880">
    <property type="term" value="F:G-quadruplex DNA binding"/>
    <property type="evidence" value="ECO:0007669"/>
    <property type="project" value="TreeGrafter"/>
</dbReference>
<comment type="caution">
    <text evidence="12">The sequence shown here is derived from an EMBL/GenBank/DDBJ whole genome shotgun (WGS) entry which is preliminary data.</text>
</comment>
<keyword evidence="6" id="KW-0479">Metal-binding</keyword>
<evidence type="ECO:0000256" key="2">
    <source>
        <dbReference type="ARBA" id="ARBA00004123"/>
    </source>
</evidence>
<dbReference type="GO" id="GO:0016887">
    <property type="term" value="F:ATP hydrolysis activity"/>
    <property type="evidence" value="ECO:0007669"/>
    <property type="project" value="InterPro"/>
</dbReference>
<keyword evidence="8" id="KW-0539">Nucleus</keyword>
<proteinExistence type="inferred from homology"/>
<dbReference type="Proteomes" id="UP001142055">
    <property type="component" value="Chromosome 3"/>
</dbReference>
<feature type="coiled-coil region" evidence="10">
    <location>
        <begin position="431"/>
        <end position="458"/>
    </location>
</feature>
<dbReference type="GO" id="GO:0043047">
    <property type="term" value="F:single-stranded telomeric DNA binding"/>
    <property type="evidence" value="ECO:0007669"/>
    <property type="project" value="TreeGrafter"/>
</dbReference>
<evidence type="ECO:0000256" key="9">
    <source>
        <dbReference type="ARBA" id="ARBA00049360"/>
    </source>
</evidence>
<organism evidence="12 13">
    <name type="scientific">Blomia tropicalis</name>
    <name type="common">Mite</name>
    <dbReference type="NCBI Taxonomy" id="40697"/>
    <lineage>
        <taxon>Eukaryota</taxon>
        <taxon>Metazoa</taxon>
        <taxon>Ecdysozoa</taxon>
        <taxon>Arthropoda</taxon>
        <taxon>Chelicerata</taxon>
        <taxon>Arachnida</taxon>
        <taxon>Acari</taxon>
        <taxon>Acariformes</taxon>
        <taxon>Sarcoptiformes</taxon>
        <taxon>Astigmata</taxon>
        <taxon>Glycyphagoidea</taxon>
        <taxon>Echimyopodidae</taxon>
        <taxon>Blomia</taxon>
    </lineage>
</organism>
<dbReference type="GO" id="GO:0007004">
    <property type="term" value="P:telomere maintenance via telomerase"/>
    <property type="evidence" value="ECO:0007669"/>
    <property type="project" value="TreeGrafter"/>
</dbReference>
<keyword evidence="10" id="KW-0175">Coiled coil</keyword>
<evidence type="ECO:0000256" key="7">
    <source>
        <dbReference type="ARBA" id="ARBA00022833"/>
    </source>
</evidence>
<dbReference type="InterPro" id="IPR027417">
    <property type="entry name" value="P-loop_NTPase"/>
</dbReference>
<reference evidence="12" key="1">
    <citation type="submission" date="2022-12" db="EMBL/GenBank/DDBJ databases">
        <title>Genome assemblies of Blomia tropicalis.</title>
        <authorList>
            <person name="Cui Y."/>
        </authorList>
    </citation>
    <scope>NUCLEOTIDE SEQUENCE</scope>
    <source>
        <tissue evidence="12">Adult mites</tissue>
    </source>
</reference>
<dbReference type="AlphaFoldDB" id="A0A9Q0M799"/>
<evidence type="ECO:0000313" key="12">
    <source>
        <dbReference type="EMBL" id="KAJ6218660.1"/>
    </source>
</evidence>
<dbReference type="GO" id="GO:0030870">
    <property type="term" value="C:Mre11 complex"/>
    <property type="evidence" value="ECO:0007669"/>
    <property type="project" value="TreeGrafter"/>
</dbReference>
<evidence type="ECO:0000256" key="1">
    <source>
        <dbReference type="ARBA" id="ARBA00001947"/>
    </source>
</evidence>
<dbReference type="EMBL" id="JAPWDV010000003">
    <property type="protein sequence ID" value="KAJ6218660.1"/>
    <property type="molecule type" value="Genomic_DNA"/>
</dbReference>
<feature type="coiled-coil region" evidence="10">
    <location>
        <begin position="259"/>
        <end position="293"/>
    </location>
</feature>
<comment type="cofactor">
    <cofactor evidence="1">
        <name>Zn(2+)</name>
        <dbReference type="ChEBI" id="CHEBI:29105"/>
    </cofactor>
</comment>
<gene>
    <name evidence="12" type="ORF">RDWZM_009817</name>
</gene>
<evidence type="ECO:0000256" key="3">
    <source>
        <dbReference type="ARBA" id="ARBA00004286"/>
    </source>
</evidence>
<evidence type="ECO:0000313" key="13">
    <source>
        <dbReference type="Proteomes" id="UP001142055"/>
    </source>
</evidence>
<evidence type="ECO:0000256" key="8">
    <source>
        <dbReference type="ARBA" id="ARBA00023242"/>
    </source>
</evidence>
<dbReference type="GO" id="GO:0000794">
    <property type="term" value="C:condensed nuclear chromosome"/>
    <property type="evidence" value="ECO:0007669"/>
    <property type="project" value="TreeGrafter"/>
</dbReference>
<dbReference type="GO" id="GO:0046872">
    <property type="term" value="F:metal ion binding"/>
    <property type="evidence" value="ECO:0007669"/>
    <property type="project" value="UniProtKB-KW"/>
</dbReference>
<dbReference type="GO" id="GO:0000722">
    <property type="term" value="P:telomere maintenance via recombination"/>
    <property type="evidence" value="ECO:0007669"/>
    <property type="project" value="TreeGrafter"/>
</dbReference>
<evidence type="ECO:0000256" key="6">
    <source>
        <dbReference type="ARBA" id="ARBA00022723"/>
    </source>
</evidence>
<dbReference type="InterPro" id="IPR038729">
    <property type="entry name" value="Rad50/SbcC_AAA"/>
</dbReference>
<accession>A0A9Q0M799</accession>
<dbReference type="PANTHER" id="PTHR18867:SF12">
    <property type="entry name" value="DNA REPAIR PROTEIN RAD50"/>
    <property type="match status" value="1"/>
</dbReference>
<dbReference type="PANTHER" id="PTHR18867">
    <property type="entry name" value="RAD50"/>
    <property type="match status" value="1"/>
</dbReference>
<protein>
    <recommendedName>
        <fullName evidence="11">Rad50/SbcC-type AAA domain-containing protein</fullName>
    </recommendedName>
</protein>
<sequence length="484" mass="56121">MLHLQRLIIQGIRSFNPDEPVDIKFSSLTIFHGPDDVGKTTIIDSLKYALTGNLPPNCDNEECFVHDEQYSKRSMICGQTRLRFIDTQNKSTDITRNLRLFSSKQNNQTTIRFIQDDAIISQDNNPIGVNNEALKFWSFEISRVVLDYIIFCHQEETNWPLSDGKVLKKRFDDIFGSISYKEEVTTNIAKSEEYSCKLRKLTAERNSLILKVKNKSSKLDSIIEKLNNRSNLNQKDCDLILEHFQFDIHSCEDEIKMKKSGINTNLISLKQDLDSLKNKKSNAIHECDIWKKQLSETKLNLYEIENLPSCSSVSHVHEHENIVNDLEKVSVLELQAERLKRQAESLKLQGELCGQIIELLNKVAVLEEQAKHCTIQIESLEKQFEAMQNELKQFERKKQIEIDQCENTIVKLTSLFESINSYVEKLNDSKFKSSQKYIEELDEQILKLEKEKKSIVSEISKMSQAKSVDIRRIELWSESSFNLN</sequence>
<dbReference type="GO" id="GO:0006302">
    <property type="term" value="P:double-strand break repair"/>
    <property type="evidence" value="ECO:0007669"/>
    <property type="project" value="InterPro"/>
</dbReference>
<dbReference type="Gene3D" id="3.40.50.300">
    <property type="entry name" value="P-loop containing nucleotide triphosphate hydrolases"/>
    <property type="match status" value="1"/>
</dbReference>
<evidence type="ECO:0000256" key="4">
    <source>
        <dbReference type="ARBA" id="ARBA00009439"/>
    </source>
</evidence>
<feature type="domain" description="Rad50/SbcC-type AAA" evidence="11">
    <location>
        <begin position="6"/>
        <end position="228"/>
    </location>
</feature>
<dbReference type="GO" id="GO:0003691">
    <property type="term" value="F:double-stranded telomeric DNA binding"/>
    <property type="evidence" value="ECO:0007669"/>
    <property type="project" value="TreeGrafter"/>
</dbReference>
<dbReference type="SUPFAM" id="SSF52540">
    <property type="entry name" value="P-loop containing nucleoside triphosphate hydrolases"/>
    <property type="match status" value="1"/>
</dbReference>
<keyword evidence="13" id="KW-1185">Reference proteome</keyword>
<feature type="coiled-coil region" evidence="10">
    <location>
        <begin position="322"/>
        <end position="404"/>
    </location>
</feature>
<evidence type="ECO:0000256" key="5">
    <source>
        <dbReference type="ARBA" id="ARBA00022454"/>
    </source>
</evidence>
<dbReference type="GO" id="GO:0070192">
    <property type="term" value="P:chromosome organization involved in meiotic cell cycle"/>
    <property type="evidence" value="ECO:0007669"/>
    <property type="project" value="TreeGrafter"/>
</dbReference>
<evidence type="ECO:0000256" key="10">
    <source>
        <dbReference type="SAM" id="Coils"/>
    </source>
</evidence>
<comment type="similarity">
    <text evidence="4">Belongs to the SMC family. RAD50 subfamily.</text>
</comment>
<keyword evidence="5" id="KW-0158">Chromosome</keyword>
<evidence type="ECO:0000259" key="11">
    <source>
        <dbReference type="Pfam" id="PF13476"/>
    </source>
</evidence>
<name>A0A9Q0M799_BLOTA</name>
<dbReference type="Pfam" id="PF13476">
    <property type="entry name" value="AAA_23"/>
    <property type="match status" value="1"/>
</dbReference>